<gene>
    <name evidence="3" type="ORF">Ahu01nite_015830</name>
</gene>
<feature type="chain" id="PRO_5046812162" description="Secreted protein" evidence="2">
    <location>
        <begin position="27"/>
        <end position="159"/>
    </location>
</feature>
<keyword evidence="2" id="KW-0732">Signal</keyword>
<proteinExistence type="predicted"/>
<comment type="caution">
    <text evidence="3">The sequence shown here is derived from an EMBL/GenBank/DDBJ whole genome shotgun (WGS) entry which is preliminary data.</text>
</comment>
<dbReference type="Proteomes" id="UP000603200">
    <property type="component" value="Unassembled WGS sequence"/>
</dbReference>
<reference evidence="3 4" key="1">
    <citation type="submission" date="2021-01" db="EMBL/GenBank/DDBJ databases">
        <title>Whole genome shotgun sequence of Actinoplanes humidus NBRC 14915.</title>
        <authorList>
            <person name="Komaki H."/>
            <person name="Tamura T."/>
        </authorList>
    </citation>
    <scope>NUCLEOTIDE SEQUENCE [LARGE SCALE GENOMIC DNA]</scope>
    <source>
        <strain evidence="3 4">NBRC 14915</strain>
    </source>
</reference>
<feature type="signal peptide" evidence="2">
    <location>
        <begin position="1"/>
        <end position="26"/>
    </location>
</feature>
<feature type="region of interest" description="Disordered" evidence="1">
    <location>
        <begin position="47"/>
        <end position="95"/>
    </location>
</feature>
<name>A0ABQ3ZIQ8_9ACTN</name>
<keyword evidence="4" id="KW-1185">Reference proteome</keyword>
<evidence type="ECO:0008006" key="5">
    <source>
        <dbReference type="Google" id="ProtNLM"/>
    </source>
</evidence>
<evidence type="ECO:0000313" key="4">
    <source>
        <dbReference type="Proteomes" id="UP000603200"/>
    </source>
</evidence>
<evidence type="ECO:0000256" key="1">
    <source>
        <dbReference type="SAM" id="MobiDB-lite"/>
    </source>
</evidence>
<organism evidence="3 4">
    <name type="scientific">Winogradskya humida</name>
    <dbReference type="NCBI Taxonomy" id="113566"/>
    <lineage>
        <taxon>Bacteria</taxon>
        <taxon>Bacillati</taxon>
        <taxon>Actinomycetota</taxon>
        <taxon>Actinomycetes</taxon>
        <taxon>Micromonosporales</taxon>
        <taxon>Micromonosporaceae</taxon>
        <taxon>Winogradskya</taxon>
    </lineage>
</organism>
<sequence length="159" mass="16842">MNRTRLTLAAVTGIAAIFTMTGMAVATLRTPTAATIVTAVPEPTDTTWPLNLPAAADPTPTTQPPPGTPAPYVQPFADQPGTKDLTPQPSPTTPVKMPAFADGCNHAYGNRNQCVPLKFPPGTTDKCTWLKKHGFKNLTVQGKDNHLLDRNGNHTACDG</sequence>
<evidence type="ECO:0000256" key="2">
    <source>
        <dbReference type="SAM" id="SignalP"/>
    </source>
</evidence>
<dbReference type="EMBL" id="BOMN01000020">
    <property type="protein sequence ID" value="GIE18481.1"/>
    <property type="molecule type" value="Genomic_DNA"/>
</dbReference>
<evidence type="ECO:0000313" key="3">
    <source>
        <dbReference type="EMBL" id="GIE18481.1"/>
    </source>
</evidence>
<dbReference type="RefSeq" id="WP_203835752.1">
    <property type="nucleotide sequence ID" value="NZ_BAAATV010000003.1"/>
</dbReference>
<accession>A0ABQ3ZIQ8</accession>
<protein>
    <recommendedName>
        <fullName evidence="5">Secreted protein</fullName>
    </recommendedName>
</protein>